<dbReference type="InterPro" id="IPR001466">
    <property type="entry name" value="Beta-lactam-related"/>
</dbReference>
<reference evidence="3 4" key="1">
    <citation type="submission" date="2024-09" db="EMBL/GenBank/DDBJ databases">
        <authorList>
            <person name="Sun Q."/>
            <person name="Mori K."/>
        </authorList>
    </citation>
    <scope>NUCLEOTIDE SEQUENCE [LARGE SCALE GENOMIC DNA]</scope>
    <source>
        <strain evidence="3 4">JCM 3028</strain>
    </source>
</reference>
<feature type="signal peptide" evidence="1">
    <location>
        <begin position="1"/>
        <end position="29"/>
    </location>
</feature>
<accession>A0ABV5TA11</accession>
<feature type="chain" id="PRO_5045257935" evidence="1">
    <location>
        <begin position="30"/>
        <end position="400"/>
    </location>
</feature>
<dbReference type="EC" id="3.-.-.-" evidence="3"/>
<proteinExistence type="predicted"/>
<dbReference type="InterPro" id="IPR050491">
    <property type="entry name" value="AmpC-like"/>
</dbReference>
<evidence type="ECO:0000256" key="1">
    <source>
        <dbReference type="SAM" id="SignalP"/>
    </source>
</evidence>
<protein>
    <submittedName>
        <fullName evidence="3">Serine hydrolase domain-containing protein</fullName>
        <ecNumber evidence="3">3.-.-.-</ecNumber>
    </submittedName>
</protein>
<name>A0ABV5TA11_9ACTN</name>
<sequence>MPAFTEHHRPSTPLKTLTALTALSGLALAGVLTAPAATAATPARTATATAAAAGVPPLQKALNDLVKKDGFPGALATVHESDGDVRYYTAGVGDLKTRSEVPVDGRVRIASNTKMYTATVVLQLVGEGRIELDAPIERYLPKLVRGKAGDGRKITVRQLLQHTSGLPDYDEALFADFDLFLRKYWKPREMVDLALKRKALFEPGKGWGYSNTNYVLAGMVVEKVTGRPVGREITDRIIKRLGLRDTYWPKARDRGIRGPHPHGYFAAKPSEPWVDVTRFDPSSGWAAGQLIGSPGDLNRFLLALLDGELLEPAQLAEMKKTVAAPGSDTVGGGRYGLGLATFKLSCGGFAWTHGGNAPGYTTRNAVTKDGRAAAVAVTALPVTLKSAKNVEKALDTALCK</sequence>
<dbReference type="InterPro" id="IPR012338">
    <property type="entry name" value="Beta-lactam/transpept-like"/>
</dbReference>
<dbReference type="PANTHER" id="PTHR46825">
    <property type="entry name" value="D-ALANYL-D-ALANINE-CARBOXYPEPTIDASE/ENDOPEPTIDASE AMPH"/>
    <property type="match status" value="1"/>
</dbReference>
<dbReference type="Gene3D" id="3.40.710.10">
    <property type="entry name" value="DD-peptidase/beta-lactamase superfamily"/>
    <property type="match status" value="1"/>
</dbReference>
<keyword evidence="1" id="KW-0732">Signal</keyword>
<evidence type="ECO:0000313" key="4">
    <source>
        <dbReference type="Proteomes" id="UP001589610"/>
    </source>
</evidence>
<feature type="domain" description="Beta-lactamase-related" evidence="2">
    <location>
        <begin position="59"/>
        <end position="386"/>
    </location>
</feature>
<evidence type="ECO:0000259" key="2">
    <source>
        <dbReference type="Pfam" id="PF00144"/>
    </source>
</evidence>
<keyword evidence="4" id="KW-1185">Reference proteome</keyword>
<evidence type="ECO:0000313" key="3">
    <source>
        <dbReference type="EMBL" id="MFB9675921.1"/>
    </source>
</evidence>
<dbReference type="SUPFAM" id="SSF56601">
    <property type="entry name" value="beta-lactamase/transpeptidase-like"/>
    <property type="match status" value="1"/>
</dbReference>
<organism evidence="3 4">
    <name type="scientific">Streptosporangium vulgare</name>
    <dbReference type="NCBI Taxonomy" id="46190"/>
    <lineage>
        <taxon>Bacteria</taxon>
        <taxon>Bacillati</taxon>
        <taxon>Actinomycetota</taxon>
        <taxon>Actinomycetes</taxon>
        <taxon>Streptosporangiales</taxon>
        <taxon>Streptosporangiaceae</taxon>
        <taxon>Streptosporangium</taxon>
    </lineage>
</organism>
<gene>
    <name evidence="3" type="ORF">ACFFRH_10515</name>
</gene>
<comment type="caution">
    <text evidence="3">The sequence shown here is derived from an EMBL/GenBank/DDBJ whole genome shotgun (WGS) entry which is preliminary data.</text>
</comment>
<dbReference type="Proteomes" id="UP001589610">
    <property type="component" value="Unassembled WGS sequence"/>
</dbReference>
<dbReference type="GO" id="GO:0016787">
    <property type="term" value="F:hydrolase activity"/>
    <property type="evidence" value="ECO:0007669"/>
    <property type="project" value="UniProtKB-KW"/>
</dbReference>
<dbReference type="PANTHER" id="PTHR46825:SF7">
    <property type="entry name" value="D-ALANYL-D-ALANINE CARBOXYPEPTIDASE"/>
    <property type="match status" value="1"/>
</dbReference>
<dbReference type="Pfam" id="PF00144">
    <property type="entry name" value="Beta-lactamase"/>
    <property type="match status" value="1"/>
</dbReference>
<keyword evidence="3" id="KW-0378">Hydrolase</keyword>
<dbReference type="RefSeq" id="WP_344745344.1">
    <property type="nucleotide sequence ID" value="NZ_BAAAWW010000064.1"/>
</dbReference>
<dbReference type="EMBL" id="JBHMBS010000004">
    <property type="protein sequence ID" value="MFB9675921.1"/>
    <property type="molecule type" value="Genomic_DNA"/>
</dbReference>